<keyword evidence="5" id="KW-0378">Hydrolase</keyword>
<sequence>MQDGHDYPIPYSSQQLTKAELKFGTTEMEALAGINAIKHFRHYLLDKPFKIISDLRLLVALLGTLYRLELPSKNSKRNELNHQLVLPLSLRHLVLKELHDAPMRGHLAFF</sequence>
<dbReference type="InterPro" id="IPR041373">
    <property type="entry name" value="RT_RNaseH"/>
</dbReference>
<keyword evidence="1" id="KW-0808">Transferase</keyword>
<evidence type="ECO:0000313" key="9">
    <source>
        <dbReference type="Proteomes" id="UP001234178"/>
    </source>
</evidence>
<feature type="domain" description="Reverse transcriptase RNase H-like" evidence="7">
    <location>
        <begin position="2"/>
        <end position="62"/>
    </location>
</feature>
<evidence type="ECO:0000256" key="6">
    <source>
        <dbReference type="ARBA" id="ARBA00022918"/>
    </source>
</evidence>
<keyword evidence="3" id="KW-0540">Nuclease</keyword>
<evidence type="ECO:0000256" key="1">
    <source>
        <dbReference type="ARBA" id="ARBA00022679"/>
    </source>
</evidence>
<dbReference type="PANTHER" id="PTHR37984">
    <property type="entry name" value="PROTEIN CBG26694"/>
    <property type="match status" value="1"/>
</dbReference>
<dbReference type="Pfam" id="PF17917">
    <property type="entry name" value="RT_RNaseH"/>
    <property type="match status" value="1"/>
</dbReference>
<keyword evidence="2" id="KW-0548">Nucleotidyltransferase</keyword>
<comment type="caution">
    <text evidence="8">The sequence shown here is derived from an EMBL/GenBank/DDBJ whole genome shotgun (WGS) entry which is preliminary data.</text>
</comment>
<protein>
    <recommendedName>
        <fullName evidence="7">Reverse transcriptase RNase H-like domain-containing protein</fullName>
    </recommendedName>
</protein>
<keyword evidence="9" id="KW-1185">Reference proteome</keyword>
<dbReference type="SUPFAM" id="SSF56672">
    <property type="entry name" value="DNA/RNA polymerases"/>
    <property type="match status" value="1"/>
</dbReference>
<evidence type="ECO:0000313" key="8">
    <source>
        <dbReference type="EMBL" id="KAK4007203.1"/>
    </source>
</evidence>
<dbReference type="EMBL" id="JAOYFB010000002">
    <property type="protein sequence ID" value="KAK4007203.1"/>
    <property type="molecule type" value="Genomic_DNA"/>
</dbReference>
<keyword evidence="6" id="KW-0695">RNA-directed DNA polymerase</keyword>
<evidence type="ECO:0000256" key="2">
    <source>
        <dbReference type="ARBA" id="ARBA00022695"/>
    </source>
</evidence>
<reference evidence="8 9" key="1">
    <citation type="journal article" date="2023" name="Nucleic Acids Res.">
        <title>The hologenome of Daphnia magna reveals possible DNA methylation and microbiome-mediated evolution of the host genome.</title>
        <authorList>
            <person name="Chaturvedi A."/>
            <person name="Li X."/>
            <person name="Dhandapani V."/>
            <person name="Marshall H."/>
            <person name="Kissane S."/>
            <person name="Cuenca-Cambronero M."/>
            <person name="Asole G."/>
            <person name="Calvet F."/>
            <person name="Ruiz-Romero M."/>
            <person name="Marangio P."/>
            <person name="Guigo R."/>
            <person name="Rago D."/>
            <person name="Mirbahai L."/>
            <person name="Eastwood N."/>
            <person name="Colbourne J.K."/>
            <person name="Zhou J."/>
            <person name="Mallon E."/>
            <person name="Orsini L."/>
        </authorList>
    </citation>
    <scope>NUCLEOTIDE SEQUENCE [LARGE SCALE GENOMIC DNA]</scope>
    <source>
        <strain evidence="8">LRV0_1</strain>
    </source>
</reference>
<evidence type="ECO:0000259" key="7">
    <source>
        <dbReference type="Pfam" id="PF17917"/>
    </source>
</evidence>
<dbReference type="InterPro" id="IPR050951">
    <property type="entry name" value="Retrovirus_Pol_polyprotein"/>
</dbReference>
<evidence type="ECO:0000256" key="3">
    <source>
        <dbReference type="ARBA" id="ARBA00022722"/>
    </source>
</evidence>
<dbReference type="Proteomes" id="UP001234178">
    <property type="component" value="Unassembled WGS sequence"/>
</dbReference>
<evidence type="ECO:0000256" key="4">
    <source>
        <dbReference type="ARBA" id="ARBA00022759"/>
    </source>
</evidence>
<accession>A0ABQ9Z2X7</accession>
<proteinExistence type="predicted"/>
<evidence type="ECO:0000256" key="5">
    <source>
        <dbReference type="ARBA" id="ARBA00022801"/>
    </source>
</evidence>
<name>A0ABQ9Z2X7_9CRUS</name>
<gene>
    <name evidence="8" type="ORF">OUZ56_012363</name>
</gene>
<keyword evidence="4" id="KW-0255">Endonuclease</keyword>
<organism evidence="8 9">
    <name type="scientific">Daphnia magna</name>
    <dbReference type="NCBI Taxonomy" id="35525"/>
    <lineage>
        <taxon>Eukaryota</taxon>
        <taxon>Metazoa</taxon>
        <taxon>Ecdysozoa</taxon>
        <taxon>Arthropoda</taxon>
        <taxon>Crustacea</taxon>
        <taxon>Branchiopoda</taxon>
        <taxon>Diplostraca</taxon>
        <taxon>Cladocera</taxon>
        <taxon>Anomopoda</taxon>
        <taxon>Daphniidae</taxon>
        <taxon>Daphnia</taxon>
    </lineage>
</organism>
<dbReference type="InterPro" id="IPR043502">
    <property type="entry name" value="DNA/RNA_pol_sf"/>
</dbReference>
<dbReference type="PANTHER" id="PTHR37984:SF5">
    <property type="entry name" value="PROTEIN NYNRIN-LIKE"/>
    <property type="match status" value="1"/>
</dbReference>